<comment type="caution">
    <text evidence="1">The sequence shown here is derived from an EMBL/GenBank/DDBJ whole genome shotgun (WGS) entry which is preliminary data.</text>
</comment>
<evidence type="ECO:0000313" key="2">
    <source>
        <dbReference type="Proteomes" id="UP000299102"/>
    </source>
</evidence>
<evidence type="ECO:0000313" key="1">
    <source>
        <dbReference type="EMBL" id="GBP69050.1"/>
    </source>
</evidence>
<organism evidence="1 2">
    <name type="scientific">Eumeta variegata</name>
    <name type="common">Bagworm moth</name>
    <name type="synonym">Eumeta japonica</name>
    <dbReference type="NCBI Taxonomy" id="151549"/>
    <lineage>
        <taxon>Eukaryota</taxon>
        <taxon>Metazoa</taxon>
        <taxon>Ecdysozoa</taxon>
        <taxon>Arthropoda</taxon>
        <taxon>Hexapoda</taxon>
        <taxon>Insecta</taxon>
        <taxon>Pterygota</taxon>
        <taxon>Neoptera</taxon>
        <taxon>Endopterygota</taxon>
        <taxon>Lepidoptera</taxon>
        <taxon>Glossata</taxon>
        <taxon>Ditrysia</taxon>
        <taxon>Tineoidea</taxon>
        <taxon>Psychidae</taxon>
        <taxon>Oiketicinae</taxon>
        <taxon>Eumeta</taxon>
    </lineage>
</organism>
<gene>
    <name evidence="1" type="ORF">EVAR_39251_1</name>
</gene>
<proteinExistence type="predicted"/>
<keyword evidence="2" id="KW-1185">Reference proteome</keyword>
<dbReference type="AlphaFoldDB" id="A0A4C1Y0M0"/>
<dbReference type="EMBL" id="BGZK01001028">
    <property type="protein sequence ID" value="GBP69050.1"/>
    <property type="molecule type" value="Genomic_DNA"/>
</dbReference>
<dbReference type="Proteomes" id="UP000299102">
    <property type="component" value="Unassembled WGS sequence"/>
</dbReference>
<accession>A0A4C1Y0M0</accession>
<sequence length="118" mass="13717">MFIRSVANIKINVDQLPGYEEGQMGAVPRRNPCKSYFLRRALRRRPETVPRKFFNFPSMRLLCDVYLFCRTEIGLQLSDVGVWVRPFKLRRPGDARSAYVPYLSLLLELHISGSVILE</sequence>
<protein>
    <submittedName>
        <fullName evidence="1">Uncharacterized protein</fullName>
    </submittedName>
</protein>
<reference evidence="1 2" key="1">
    <citation type="journal article" date="2019" name="Commun. Biol.">
        <title>The bagworm genome reveals a unique fibroin gene that provides high tensile strength.</title>
        <authorList>
            <person name="Kono N."/>
            <person name="Nakamura H."/>
            <person name="Ohtoshi R."/>
            <person name="Tomita M."/>
            <person name="Numata K."/>
            <person name="Arakawa K."/>
        </authorList>
    </citation>
    <scope>NUCLEOTIDE SEQUENCE [LARGE SCALE GENOMIC DNA]</scope>
</reference>
<name>A0A4C1Y0M0_EUMVA</name>